<dbReference type="OMA" id="KGHIRHP"/>
<feature type="transmembrane region" description="Helical" evidence="1">
    <location>
        <begin position="41"/>
        <end position="65"/>
    </location>
</feature>
<dbReference type="InParanoid" id="T0S0T6"/>
<dbReference type="VEuPathDB" id="FungiDB:SDRG_06452"/>
<feature type="transmembrane region" description="Helical" evidence="1">
    <location>
        <begin position="151"/>
        <end position="169"/>
    </location>
</feature>
<dbReference type="OrthoDB" id="72929at2759"/>
<feature type="transmembrane region" description="Helical" evidence="1">
    <location>
        <begin position="71"/>
        <end position="90"/>
    </location>
</feature>
<keyword evidence="3" id="KW-1185">Reference proteome</keyword>
<reference evidence="2 3" key="1">
    <citation type="submission" date="2012-04" db="EMBL/GenBank/DDBJ databases">
        <title>The Genome Sequence of Saprolegnia declina VS20.</title>
        <authorList>
            <consortium name="The Broad Institute Genome Sequencing Platform"/>
            <person name="Russ C."/>
            <person name="Nusbaum C."/>
            <person name="Tyler B."/>
            <person name="van West P."/>
            <person name="Dieguez-Uribeondo J."/>
            <person name="de Bruijn I."/>
            <person name="Tripathy S."/>
            <person name="Jiang R."/>
            <person name="Young S.K."/>
            <person name="Zeng Q."/>
            <person name="Gargeya S."/>
            <person name="Fitzgerald M."/>
            <person name="Haas B."/>
            <person name="Abouelleil A."/>
            <person name="Alvarado L."/>
            <person name="Arachchi H.M."/>
            <person name="Berlin A."/>
            <person name="Chapman S.B."/>
            <person name="Goldberg J."/>
            <person name="Griggs A."/>
            <person name="Gujja S."/>
            <person name="Hansen M."/>
            <person name="Howarth C."/>
            <person name="Imamovic A."/>
            <person name="Larimer J."/>
            <person name="McCowen C."/>
            <person name="Montmayeur A."/>
            <person name="Murphy C."/>
            <person name="Neiman D."/>
            <person name="Pearson M."/>
            <person name="Priest M."/>
            <person name="Roberts A."/>
            <person name="Saif S."/>
            <person name="Shea T."/>
            <person name="Sisk P."/>
            <person name="Sykes S."/>
            <person name="Wortman J."/>
            <person name="Nusbaum C."/>
            <person name="Birren B."/>
        </authorList>
    </citation>
    <scope>NUCLEOTIDE SEQUENCE [LARGE SCALE GENOMIC DNA]</scope>
    <source>
        <strain evidence="2 3">VS20</strain>
    </source>
</reference>
<evidence type="ECO:0008006" key="4">
    <source>
        <dbReference type="Google" id="ProtNLM"/>
    </source>
</evidence>
<protein>
    <recommendedName>
        <fullName evidence="4">Fatty acid hydroxylase domain-containing protein</fullName>
    </recommendedName>
</protein>
<feature type="transmembrane region" description="Helical" evidence="1">
    <location>
        <begin position="229"/>
        <end position="249"/>
    </location>
</feature>
<dbReference type="AlphaFoldDB" id="T0S0T6"/>
<evidence type="ECO:0000256" key="1">
    <source>
        <dbReference type="SAM" id="Phobius"/>
    </source>
</evidence>
<proteinExistence type="predicted"/>
<dbReference type="RefSeq" id="XP_008610453.1">
    <property type="nucleotide sequence ID" value="XM_008612231.1"/>
</dbReference>
<organism evidence="2 3">
    <name type="scientific">Saprolegnia diclina (strain VS20)</name>
    <dbReference type="NCBI Taxonomy" id="1156394"/>
    <lineage>
        <taxon>Eukaryota</taxon>
        <taxon>Sar</taxon>
        <taxon>Stramenopiles</taxon>
        <taxon>Oomycota</taxon>
        <taxon>Saprolegniomycetes</taxon>
        <taxon>Saprolegniales</taxon>
        <taxon>Saprolegniaceae</taxon>
        <taxon>Saprolegnia</taxon>
    </lineage>
</organism>
<feature type="transmembrane region" description="Helical" evidence="1">
    <location>
        <begin position="111"/>
        <end position="131"/>
    </location>
</feature>
<keyword evidence="1" id="KW-0812">Transmembrane</keyword>
<evidence type="ECO:0000313" key="3">
    <source>
        <dbReference type="Proteomes" id="UP000030762"/>
    </source>
</evidence>
<sequence length="289" mass="31828">MQATPEASAPIMKAAPEAPVPIITSGPFDCIIRSADTPGPLAFLNGLPYFAMAQMLFAFNAFVLINWYGSIGAVIGSILAVASAVVDGFASNSFGENVRTLRHNGFSDWTVLSAMTFAIVLGEVMNVVVIQNLAPPGSLEALFLPSTYTRYTLFGITTNIVIVEVLFYVGHTFLHEAWPEIHVMHHCTVKSTASSNLIFDPRDLAIELGGPGAIVIVNHFLLWEQDPTILLVTFLFVTWAYSIIHHEWYAGDHVKHHARIDSVYTVYVKHHGDARKNLLKGHIRHPPKK</sequence>
<accession>T0S0T6</accession>
<dbReference type="EMBL" id="JH767148">
    <property type="protein sequence ID" value="EQC36347.1"/>
    <property type="molecule type" value="Genomic_DNA"/>
</dbReference>
<dbReference type="Proteomes" id="UP000030762">
    <property type="component" value="Unassembled WGS sequence"/>
</dbReference>
<evidence type="ECO:0000313" key="2">
    <source>
        <dbReference type="EMBL" id="EQC36347.1"/>
    </source>
</evidence>
<dbReference type="GeneID" id="19947179"/>
<gene>
    <name evidence="2" type="ORF">SDRG_06452</name>
</gene>
<keyword evidence="1" id="KW-0472">Membrane</keyword>
<keyword evidence="1" id="KW-1133">Transmembrane helix</keyword>
<name>T0S0T6_SAPDV</name>